<dbReference type="SUPFAM" id="SSF53335">
    <property type="entry name" value="S-adenosyl-L-methionine-dependent methyltransferases"/>
    <property type="match status" value="1"/>
</dbReference>
<dbReference type="Pfam" id="PF13649">
    <property type="entry name" value="Methyltransf_25"/>
    <property type="match status" value="1"/>
</dbReference>
<protein>
    <recommendedName>
        <fullName evidence="1">Methyltransferase domain-containing protein</fullName>
    </recommendedName>
</protein>
<dbReference type="Gene3D" id="3.40.50.150">
    <property type="entry name" value="Vaccinia Virus protein VP39"/>
    <property type="match status" value="1"/>
</dbReference>
<accession>A0A074N0Q1</accession>
<proteinExistence type="predicted"/>
<reference evidence="2 3" key="1">
    <citation type="submission" date="2014-04" db="EMBL/GenBank/DDBJ databases">
        <title>A comprehensive comparison of genomes of Erythrobacter spp. Strains.</title>
        <authorList>
            <person name="Zheng Q."/>
        </authorList>
    </citation>
    <scope>NUCLEOTIDE SEQUENCE [LARGE SCALE GENOMIC DNA]</scope>
    <source>
        <strain evidence="2 3">DSM 8509</strain>
    </source>
</reference>
<dbReference type="PANTHER" id="PTHR42912">
    <property type="entry name" value="METHYLTRANSFERASE"/>
    <property type="match status" value="1"/>
</dbReference>
<name>A0A074N0Q1_9SPHN</name>
<dbReference type="InterPro" id="IPR050508">
    <property type="entry name" value="Methyltransf_Superfamily"/>
</dbReference>
<sequence length="379" mass="41753">MGKHDVMTPEADEAPFGFAPNHDEAARLGFVGALKKFVNFDLENRLAALFDNDLVPAAGTPPETRAEAAALVEDHPLYQLWGTLTFHSQNLLWDAVQVTTDRTIDGAVAQYRAVIESESLGSIALSDELLVKAPVATTEIHRQPGGYWREKRADDLEAALNYSGTVELYRIAKGMAAGERPAPDSFGRFVAAVARKYAPDLEPKAVLDMGCGTGEQTLAYKREWPGAEVHGIDVARPFIRFAHAYAENAGVPVHFAEMDAGATHYPDESFDLIVSIIMFHETSKAQVRDIMRESWRLLRPGGLVCHLDVPYQPDRVPLIKQVTNHWQVRHNGEPFWSGFAELDMKAEAIAAGFDPEHAFATYEAVGPAAYHFFGGRKPA</sequence>
<dbReference type="PANTHER" id="PTHR42912:SF93">
    <property type="entry name" value="N6-ADENOSINE-METHYLTRANSFERASE TMT1A"/>
    <property type="match status" value="1"/>
</dbReference>
<dbReference type="AlphaFoldDB" id="A0A074N0Q1"/>
<dbReference type="InterPro" id="IPR041698">
    <property type="entry name" value="Methyltransf_25"/>
</dbReference>
<gene>
    <name evidence="2" type="ORF">EH32_05330</name>
</gene>
<dbReference type="GO" id="GO:0008168">
    <property type="term" value="F:methyltransferase activity"/>
    <property type="evidence" value="ECO:0007669"/>
    <property type="project" value="TreeGrafter"/>
</dbReference>
<evidence type="ECO:0000313" key="2">
    <source>
        <dbReference type="EMBL" id="KEO98535.1"/>
    </source>
</evidence>
<comment type="caution">
    <text evidence="2">The sequence shown here is derived from an EMBL/GenBank/DDBJ whole genome shotgun (WGS) entry which is preliminary data.</text>
</comment>
<dbReference type="RefSeq" id="WP_051697506.1">
    <property type="nucleotide sequence ID" value="NZ_CP017057.1"/>
</dbReference>
<organism evidence="2 3">
    <name type="scientific">Erythrobacter litoralis</name>
    <dbReference type="NCBI Taxonomy" id="39960"/>
    <lineage>
        <taxon>Bacteria</taxon>
        <taxon>Pseudomonadati</taxon>
        <taxon>Pseudomonadota</taxon>
        <taxon>Alphaproteobacteria</taxon>
        <taxon>Sphingomonadales</taxon>
        <taxon>Erythrobacteraceae</taxon>
        <taxon>Erythrobacter/Porphyrobacter group</taxon>
        <taxon>Erythrobacter</taxon>
    </lineage>
</organism>
<dbReference type="CDD" id="cd02440">
    <property type="entry name" value="AdoMet_MTases"/>
    <property type="match status" value="1"/>
</dbReference>
<dbReference type="OrthoDB" id="9765084at2"/>
<dbReference type="InterPro" id="IPR029063">
    <property type="entry name" value="SAM-dependent_MTases_sf"/>
</dbReference>
<evidence type="ECO:0000259" key="1">
    <source>
        <dbReference type="Pfam" id="PF13649"/>
    </source>
</evidence>
<evidence type="ECO:0000313" key="3">
    <source>
        <dbReference type="Proteomes" id="UP000027866"/>
    </source>
</evidence>
<dbReference type="EMBL" id="JMIX01000003">
    <property type="protein sequence ID" value="KEO98535.1"/>
    <property type="molecule type" value="Genomic_DNA"/>
</dbReference>
<dbReference type="Proteomes" id="UP000027866">
    <property type="component" value="Unassembled WGS sequence"/>
</dbReference>
<dbReference type="PATRIC" id="fig|39960.10.peg.2085"/>
<keyword evidence="3" id="KW-1185">Reference proteome</keyword>
<dbReference type="KEGG" id="elq:Ga0102493_112993"/>
<feature type="domain" description="Methyltransferase" evidence="1">
    <location>
        <begin position="206"/>
        <end position="302"/>
    </location>
</feature>